<evidence type="ECO:0000259" key="4">
    <source>
        <dbReference type="Pfam" id="PF00440"/>
    </source>
</evidence>
<dbReference type="SUPFAM" id="SSF46689">
    <property type="entry name" value="Homeodomain-like"/>
    <property type="match status" value="1"/>
</dbReference>
<dbReference type="InterPro" id="IPR036271">
    <property type="entry name" value="Tet_transcr_reg_TetR-rel_C_sf"/>
</dbReference>
<evidence type="ECO:0000256" key="3">
    <source>
        <dbReference type="ARBA" id="ARBA00023163"/>
    </source>
</evidence>
<dbReference type="eggNOG" id="COG1309">
    <property type="taxonomic scope" value="Bacteria"/>
</dbReference>
<organism evidence="6 7">
    <name type="scientific">Corynebacterium glyciniphilum AJ 3170</name>
    <dbReference type="NCBI Taxonomy" id="1404245"/>
    <lineage>
        <taxon>Bacteria</taxon>
        <taxon>Bacillati</taxon>
        <taxon>Actinomycetota</taxon>
        <taxon>Actinomycetes</taxon>
        <taxon>Mycobacteriales</taxon>
        <taxon>Corynebacteriaceae</taxon>
        <taxon>Corynebacterium</taxon>
    </lineage>
</organism>
<reference evidence="6 7" key="1">
    <citation type="journal article" date="2015" name="Int. J. Syst. Evol. Microbiol.">
        <title>Revisiting Corynebacterium glyciniphilum (ex Kubota et al., 1972) sp. nov., nom. rev., isolated from putrefied banana.</title>
        <authorList>
            <person name="Al-Dilaimi A."/>
            <person name="Bednarz H."/>
            <person name="Lomker A."/>
            <person name="Niehaus K."/>
            <person name="Kalinowski J."/>
            <person name="Ruckert C."/>
        </authorList>
    </citation>
    <scope>NUCLEOTIDE SEQUENCE [LARGE SCALE GENOMIC DNA]</scope>
    <source>
        <strain evidence="6">AJ 3170</strain>
    </source>
</reference>
<evidence type="ECO:0000259" key="5">
    <source>
        <dbReference type="Pfam" id="PF13305"/>
    </source>
</evidence>
<dbReference type="InterPro" id="IPR009057">
    <property type="entry name" value="Homeodomain-like_sf"/>
</dbReference>
<dbReference type="Pfam" id="PF00440">
    <property type="entry name" value="TetR_N"/>
    <property type="match status" value="1"/>
</dbReference>
<dbReference type="EMBL" id="CP006842">
    <property type="protein sequence ID" value="AHW62610.1"/>
    <property type="molecule type" value="Genomic_DNA"/>
</dbReference>
<keyword evidence="2" id="KW-0238">DNA-binding</keyword>
<sequence>MEDSTGMNHPRRTHAQARAEMRDGILRLGREQLATRSAGELSVREIARGLGVASSAVYRHVKNRDELVTLLVVDAYNDLAEATSPAPYTDITDSAASAEPSALLSSLAHRIRSWAVTNPTRWALIYGTPVPGYAAPAEETTPPDTRVMATLLEILAHGTVGEPTPPPSADFAAKLQASAAELGMPGMSPQFLAAGVDVWTSLIGTISAEVFNQLGTDLSAYGPELLNRWVTSTVRRFSLD</sequence>
<evidence type="ECO:0000256" key="1">
    <source>
        <dbReference type="ARBA" id="ARBA00023015"/>
    </source>
</evidence>
<gene>
    <name evidence="6" type="ORF">CGLY_00810</name>
</gene>
<dbReference type="Pfam" id="PF13305">
    <property type="entry name" value="TetR_C_33"/>
    <property type="match status" value="1"/>
</dbReference>
<dbReference type="PANTHER" id="PTHR30055:SF243">
    <property type="entry name" value="HTH-TYPE TRANSCRIPTIONAL REGULATOR RV1816"/>
    <property type="match status" value="1"/>
</dbReference>
<dbReference type="InterPro" id="IPR025996">
    <property type="entry name" value="MT1864/Rv1816-like_C"/>
</dbReference>
<dbReference type="Proteomes" id="UP000023703">
    <property type="component" value="Chromosome"/>
</dbReference>
<keyword evidence="3" id="KW-0804">Transcription</keyword>
<accession>X5E560</accession>
<keyword evidence="1" id="KW-0805">Transcription regulation</keyword>
<proteinExistence type="predicted"/>
<protein>
    <submittedName>
        <fullName evidence="6">Transcriptional regulator, TetR-family</fullName>
    </submittedName>
</protein>
<evidence type="ECO:0000313" key="6">
    <source>
        <dbReference type="EMBL" id="AHW62610.1"/>
    </source>
</evidence>
<feature type="domain" description="HTH-type transcriptional regulator MT1864/Rv1816-like C-terminal" evidence="5">
    <location>
        <begin position="105"/>
        <end position="218"/>
    </location>
</feature>
<name>X5E560_9CORY</name>
<feature type="domain" description="HTH tetR-type" evidence="4">
    <location>
        <begin position="25"/>
        <end position="68"/>
    </location>
</feature>
<dbReference type="GO" id="GO:0003700">
    <property type="term" value="F:DNA-binding transcription factor activity"/>
    <property type="evidence" value="ECO:0007669"/>
    <property type="project" value="TreeGrafter"/>
</dbReference>
<evidence type="ECO:0000256" key="2">
    <source>
        <dbReference type="ARBA" id="ARBA00023125"/>
    </source>
</evidence>
<dbReference type="InterPro" id="IPR001647">
    <property type="entry name" value="HTH_TetR"/>
</dbReference>
<dbReference type="AlphaFoldDB" id="X5E560"/>
<dbReference type="HOGENOM" id="CLU_069356_9_0_11"/>
<dbReference type="SUPFAM" id="SSF48498">
    <property type="entry name" value="Tetracyclin repressor-like, C-terminal domain"/>
    <property type="match status" value="1"/>
</dbReference>
<dbReference type="PANTHER" id="PTHR30055">
    <property type="entry name" value="HTH-TYPE TRANSCRIPTIONAL REGULATOR RUTR"/>
    <property type="match status" value="1"/>
</dbReference>
<dbReference type="STRING" id="1404245.CGLY_00810"/>
<dbReference type="Gene3D" id="1.10.357.10">
    <property type="entry name" value="Tetracycline Repressor, domain 2"/>
    <property type="match status" value="1"/>
</dbReference>
<dbReference type="InterPro" id="IPR050109">
    <property type="entry name" value="HTH-type_TetR-like_transc_reg"/>
</dbReference>
<evidence type="ECO:0000313" key="7">
    <source>
        <dbReference type="Proteomes" id="UP000023703"/>
    </source>
</evidence>
<dbReference type="KEGG" id="cgy:CGLY_00810"/>
<keyword evidence="7" id="KW-1185">Reference proteome</keyword>
<dbReference type="GO" id="GO:0000976">
    <property type="term" value="F:transcription cis-regulatory region binding"/>
    <property type="evidence" value="ECO:0007669"/>
    <property type="project" value="TreeGrafter"/>
</dbReference>